<name>A0A914WEQ1_9BILA</name>
<reference evidence="3" key="1">
    <citation type="submission" date="2022-11" db="UniProtKB">
        <authorList>
            <consortium name="WormBaseParasite"/>
        </authorList>
    </citation>
    <scope>IDENTIFICATION</scope>
</reference>
<feature type="region of interest" description="Disordered" evidence="1">
    <location>
        <begin position="25"/>
        <end position="52"/>
    </location>
</feature>
<sequence>MIREYDEKERKGVCDIIVISANTIDRLNHRDRGRPSRPFTSRPPTRSSSNCQGWLLPAIDIKDSPPPRPRSAYLTPPLWPKSDYRVCKV</sequence>
<organism evidence="2 3">
    <name type="scientific">Plectus sambesii</name>
    <dbReference type="NCBI Taxonomy" id="2011161"/>
    <lineage>
        <taxon>Eukaryota</taxon>
        <taxon>Metazoa</taxon>
        <taxon>Ecdysozoa</taxon>
        <taxon>Nematoda</taxon>
        <taxon>Chromadorea</taxon>
        <taxon>Plectida</taxon>
        <taxon>Plectina</taxon>
        <taxon>Plectoidea</taxon>
        <taxon>Plectidae</taxon>
        <taxon>Plectus</taxon>
    </lineage>
</organism>
<evidence type="ECO:0000313" key="2">
    <source>
        <dbReference type="Proteomes" id="UP000887566"/>
    </source>
</evidence>
<evidence type="ECO:0000256" key="1">
    <source>
        <dbReference type="SAM" id="MobiDB-lite"/>
    </source>
</evidence>
<dbReference type="Proteomes" id="UP000887566">
    <property type="component" value="Unplaced"/>
</dbReference>
<protein>
    <submittedName>
        <fullName evidence="3">Uncharacterized protein</fullName>
    </submittedName>
</protein>
<evidence type="ECO:0000313" key="3">
    <source>
        <dbReference type="WBParaSite" id="PSAMB.scaffold3814size16804.g22729.t1"/>
    </source>
</evidence>
<accession>A0A914WEQ1</accession>
<dbReference type="WBParaSite" id="PSAMB.scaffold3814size16804.g22729.t1">
    <property type="protein sequence ID" value="PSAMB.scaffold3814size16804.g22729.t1"/>
    <property type="gene ID" value="PSAMB.scaffold3814size16804.g22729"/>
</dbReference>
<dbReference type="AlphaFoldDB" id="A0A914WEQ1"/>
<keyword evidence="2" id="KW-1185">Reference proteome</keyword>
<feature type="compositionally biased region" description="Low complexity" evidence="1">
    <location>
        <begin position="36"/>
        <end position="49"/>
    </location>
</feature>
<feature type="region of interest" description="Disordered" evidence="1">
    <location>
        <begin position="58"/>
        <end position="77"/>
    </location>
</feature>
<proteinExistence type="predicted"/>